<proteinExistence type="predicted"/>
<dbReference type="AlphaFoldDB" id="A0A1D7ZZG8"/>
<comment type="catalytic activity">
    <reaction evidence="3">
        <text>holo-[citrate lyase ACP] + acetate + ATP = acetyl-[citrate lyase ACP] + AMP + diphosphate</text>
        <dbReference type="Rhea" id="RHEA:23788"/>
        <dbReference type="Rhea" id="RHEA-COMP:10158"/>
        <dbReference type="Rhea" id="RHEA-COMP:13710"/>
        <dbReference type="ChEBI" id="CHEBI:30089"/>
        <dbReference type="ChEBI" id="CHEBI:30616"/>
        <dbReference type="ChEBI" id="CHEBI:33019"/>
        <dbReference type="ChEBI" id="CHEBI:82683"/>
        <dbReference type="ChEBI" id="CHEBI:137976"/>
        <dbReference type="ChEBI" id="CHEBI:456215"/>
        <dbReference type="EC" id="6.2.1.22"/>
    </reaction>
</comment>
<reference evidence="5 6" key="1">
    <citation type="submission" date="2016-09" db="EMBL/GenBank/DDBJ databases">
        <title>Genome Sequence of the Lactobacillus fermentum strain NCC2970 (CNCM I-5068).</title>
        <authorList>
            <person name="Barretto C."/>
            <person name="Ngom-Bru C."/>
            <person name="Genevaz A."/>
            <person name="Fournier C."/>
            <person name="Moine D."/>
            <person name="Kassam M."/>
            <person name="Iltis A."/>
            <person name="Sagory-Zalkind P."/>
            <person name="Faucherand G."/>
            <person name="Descombes P."/>
            <person name="Duboux S."/>
        </authorList>
    </citation>
    <scope>NUCLEOTIDE SEQUENCE [LARGE SCALE GENOMIC DNA]</scope>
    <source>
        <strain evidence="5 6">NCC2970</strain>
    </source>
</reference>
<dbReference type="GO" id="GO:0016829">
    <property type="term" value="F:lyase activity"/>
    <property type="evidence" value="ECO:0007669"/>
    <property type="project" value="UniProtKB-KW"/>
</dbReference>
<keyword evidence="2 3" id="KW-0067">ATP-binding</keyword>
<dbReference type="Proteomes" id="UP000094714">
    <property type="component" value="Chromosome"/>
</dbReference>
<name>A0A1D7ZZG8_LIMFE</name>
<sequence length="349" mass="38454">MEVKQVNVKQGRYRQLWQHFLQENGVHGFSDADLAAIDTTCLWFDDQGELIATGSVAGQVLKYLAISAHHREGGAFFNTVVSHLTELAAQRGHFHLFVFTKPQYVTSFTHVGFALLAQTPQAALLETGMPTIKDYLSQVKQPAPSQGQVAAIVMNANPFTKGHRYLVEQAASQSALVYLFVVSNDVSLFKTRERKELVAAGVSDLTNVVVVDGGDYQISPATFPAYFLKSDQEIGDYQAHLDAQLFATQIAPALKITARYVGTEPHSKTTANYNRALAEVLAPRVKLHVIERCQDQAGVVISATRVRQAIKDGELARVQDDLPPTTFAFIQEHLASLQARITTQQKEGF</sequence>
<dbReference type="Gene3D" id="3.40.50.620">
    <property type="entry name" value="HUPs"/>
    <property type="match status" value="1"/>
</dbReference>
<dbReference type="InterPro" id="IPR005216">
    <property type="entry name" value="Citrate_lyase_ligase"/>
</dbReference>
<keyword evidence="5" id="KW-0456">Lyase</keyword>
<evidence type="ECO:0000313" key="6">
    <source>
        <dbReference type="Proteomes" id="UP000094714"/>
    </source>
</evidence>
<dbReference type="Pfam" id="PF08218">
    <property type="entry name" value="Citrate_ly_lig"/>
    <property type="match status" value="1"/>
</dbReference>
<evidence type="ECO:0000259" key="4">
    <source>
        <dbReference type="SMART" id="SM00764"/>
    </source>
</evidence>
<organism evidence="5 6">
    <name type="scientific">Limosilactobacillus fermentum</name>
    <name type="common">Lactobacillus fermentum</name>
    <dbReference type="NCBI Taxonomy" id="1613"/>
    <lineage>
        <taxon>Bacteria</taxon>
        <taxon>Bacillati</taxon>
        <taxon>Bacillota</taxon>
        <taxon>Bacilli</taxon>
        <taxon>Lactobacillales</taxon>
        <taxon>Lactobacillaceae</taxon>
        <taxon>Limosilactobacillus</taxon>
    </lineage>
</organism>
<keyword evidence="1 3" id="KW-0547">Nucleotide-binding</keyword>
<evidence type="ECO:0000256" key="2">
    <source>
        <dbReference type="ARBA" id="ARBA00022840"/>
    </source>
</evidence>
<dbReference type="GO" id="GO:0008771">
    <property type="term" value="F:[citrate (pro-3S)-lyase] ligase activity"/>
    <property type="evidence" value="ECO:0007669"/>
    <property type="project" value="UniProtKB-EC"/>
</dbReference>
<comment type="function">
    <text evidence="3">Acetylation of prosthetic group (2-(5''-phosphoribosyl)-3'-dephosphocoenzyme-A) of the gamma subunit of citrate lyase.</text>
</comment>
<dbReference type="InterPro" id="IPR013166">
    <property type="entry name" value="Citrate_lyase_ligase_C"/>
</dbReference>
<dbReference type="EC" id="6.2.1.22" evidence="3"/>
<dbReference type="RefSeq" id="WP_069776239.1">
    <property type="nucleotide sequence ID" value="NZ_CP017151.1"/>
</dbReference>
<evidence type="ECO:0000256" key="3">
    <source>
        <dbReference type="PIRNR" id="PIRNR005751"/>
    </source>
</evidence>
<dbReference type="GO" id="GO:0005524">
    <property type="term" value="F:ATP binding"/>
    <property type="evidence" value="ECO:0007669"/>
    <property type="project" value="UniProtKB-UniRule"/>
</dbReference>
<evidence type="ECO:0000256" key="1">
    <source>
        <dbReference type="ARBA" id="ARBA00022741"/>
    </source>
</evidence>
<dbReference type="EMBL" id="CP017151">
    <property type="protein sequence ID" value="AOR75288.1"/>
    <property type="molecule type" value="Genomic_DNA"/>
</dbReference>
<dbReference type="PANTHER" id="PTHR40599:SF1">
    <property type="entry name" value="[CITRATE [PRO-3S]-LYASE] LIGASE"/>
    <property type="match status" value="1"/>
</dbReference>
<dbReference type="SUPFAM" id="SSF52374">
    <property type="entry name" value="Nucleotidylyl transferase"/>
    <property type="match status" value="1"/>
</dbReference>
<feature type="domain" description="Citrate lyase ligase C-terminal" evidence="4">
    <location>
        <begin position="149"/>
        <end position="330"/>
    </location>
</feature>
<keyword evidence="3 5" id="KW-0436">Ligase</keyword>
<dbReference type="InterPro" id="IPR014729">
    <property type="entry name" value="Rossmann-like_a/b/a_fold"/>
</dbReference>
<dbReference type="PATRIC" id="fig|1613.112.peg.1930"/>
<dbReference type="PIRSF" id="PIRSF005751">
    <property type="entry name" value="Acet_citr_lig"/>
    <property type="match status" value="1"/>
</dbReference>
<protein>
    <recommendedName>
        <fullName evidence="3">[Citrate [pro-3S]-lyase] ligase</fullName>
        <ecNumber evidence="3">6.2.1.22</ecNumber>
    </recommendedName>
</protein>
<dbReference type="PANTHER" id="PTHR40599">
    <property type="entry name" value="[CITRATE [PRO-3S]-LYASE] LIGASE"/>
    <property type="match status" value="1"/>
</dbReference>
<dbReference type="SMART" id="SM00764">
    <property type="entry name" value="Citrate_ly_lig"/>
    <property type="match status" value="1"/>
</dbReference>
<accession>A0A1D7ZZG8</accession>
<evidence type="ECO:0000313" key="5">
    <source>
        <dbReference type="EMBL" id="AOR75288.1"/>
    </source>
</evidence>
<dbReference type="NCBIfam" id="TIGR00124">
    <property type="entry name" value="cit_ly_ligase"/>
    <property type="match status" value="1"/>
</dbReference>
<gene>
    <name evidence="5" type="ORF">LACFE_CDS1845</name>
</gene>